<dbReference type="PROSITE" id="PS50897">
    <property type="entry name" value="CTLH"/>
    <property type="match status" value="1"/>
</dbReference>
<dbReference type="PROSITE" id="PS50896">
    <property type="entry name" value="LISH"/>
    <property type="match status" value="1"/>
</dbReference>
<dbReference type="Proteomes" id="UP000319731">
    <property type="component" value="Unassembled WGS sequence"/>
</dbReference>
<dbReference type="STRING" id="1806994.A0A507C2R4"/>
<feature type="repeat" description="WD" evidence="3">
    <location>
        <begin position="592"/>
        <end position="624"/>
    </location>
</feature>
<dbReference type="Gene3D" id="2.130.10.10">
    <property type="entry name" value="YVTN repeat-like/Quinoprotein amine dehydrogenase"/>
    <property type="match status" value="1"/>
</dbReference>
<dbReference type="RefSeq" id="XP_031024351.1">
    <property type="nucleotide sequence ID" value="XM_031169679.1"/>
</dbReference>
<feature type="repeat" description="WD" evidence="3">
    <location>
        <begin position="383"/>
        <end position="424"/>
    </location>
</feature>
<sequence length="631" mass="70852">MCNEIMRLKVPNPPPKLGRQPQQYFTGRYSLSAVASPSKRNHDDSEHRSASGLATPSSSNSEHQNTSTTNTWPFPTPTSSRPVKRRRRSSSSSSHSDMQESDMVAANGTHSSDAHSHANGHSTTTPNGASKQRPPRDEEVVRIIIQALQDMGYKSSADLLQKESGFVLESSSVSQFRSGVLAGQWQQVEDLLPSLVTDSNAQQNVLFLLRRQKYLESLEKRDMKKALIVLRNELTPLTATAPRLHLLTSFLMCSGVDDLKKKAAWDGADGVSRHELLAEVQKHISSAVMIPERRLDSLLDQAIQLQKMSCMYHNTNEDNISLYTDHSCDRNEFPCETTHVLQEHSDEVWFVAFSHNGLYLASASKDNTAIIWSLEDCKPLHILTGHKDSVSAVAWSPDDSLLLTASNDHLVKLWNTKTAFCEQTLSRHTENVTSCAWLPDGDRFVSASHDKNIFMWNTDGDVLHRWQGTRVTDLVVTPDGKKMIAICHEKKIRLYDLETRTETTCIQETDSITSICVANDSRHVLVNLSVKEIHLWDLEERRLLKKFVGQQQGRFVIRSCFGGVNQNFILSGSEDNNVYVWHREHGVLIEKLSGHTGCVNSVAWNPRFNMFASASDDHTIRVFECTGMTST</sequence>
<dbReference type="OrthoDB" id="972532at2759"/>
<dbReference type="InterPro" id="IPR051350">
    <property type="entry name" value="WD_repeat-ST_regulator"/>
</dbReference>
<dbReference type="InterPro" id="IPR006594">
    <property type="entry name" value="LisH"/>
</dbReference>
<dbReference type="SMART" id="SM00667">
    <property type="entry name" value="LisH"/>
    <property type="match status" value="1"/>
</dbReference>
<feature type="compositionally biased region" description="Basic and acidic residues" evidence="4">
    <location>
        <begin position="40"/>
        <end position="49"/>
    </location>
</feature>
<feature type="repeat" description="WD" evidence="3">
    <location>
        <begin position="425"/>
        <end position="457"/>
    </location>
</feature>
<keyword evidence="7" id="KW-1185">Reference proteome</keyword>
<dbReference type="InterPro" id="IPR006595">
    <property type="entry name" value="CTLH_C"/>
</dbReference>
<reference evidence="6 7" key="1">
    <citation type="journal article" date="2019" name="Sci. Rep.">
        <title>Comparative genomics of chytrid fungi reveal insights into the obligate biotrophic and pathogenic lifestyle of Synchytrium endobioticum.</title>
        <authorList>
            <person name="van de Vossenberg B.T.L.H."/>
            <person name="Warris S."/>
            <person name="Nguyen H.D.T."/>
            <person name="van Gent-Pelzer M.P.E."/>
            <person name="Joly D.L."/>
            <person name="van de Geest H.C."/>
            <person name="Bonants P.J.M."/>
            <person name="Smith D.S."/>
            <person name="Levesque C.A."/>
            <person name="van der Lee T.A.J."/>
        </authorList>
    </citation>
    <scope>NUCLEOTIDE SEQUENCE [LARGE SCALE GENOMIC DNA]</scope>
    <source>
        <strain evidence="6 7">JEL517</strain>
    </source>
</reference>
<evidence type="ECO:0000313" key="6">
    <source>
        <dbReference type="EMBL" id="TPX33339.1"/>
    </source>
</evidence>
<proteinExistence type="predicted"/>
<dbReference type="InterPro" id="IPR001680">
    <property type="entry name" value="WD40_rpt"/>
</dbReference>
<dbReference type="Pfam" id="PF21889">
    <property type="entry name" value="TPR1-like_2nd"/>
    <property type="match status" value="1"/>
</dbReference>
<dbReference type="PROSITE" id="PS50082">
    <property type="entry name" value="WD_REPEATS_2"/>
    <property type="match status" value="4"/>
</dbReference>
<feature type="compositionally biased region" description="Polar residues" evidence="4">
    <location>
        <begin position="119"/>
        <end position="130"/>
    </location>
</feature>
<accession>A0A507C2R4</accession>
<feature type="domain" description="CTLH" evidence="5">
    <location>
        <begin position="169"/>
        <end position="225"/>
    </location>
</feature>
<dbReference type="PROSITE" id="PS00678">
    <property type="entry name" value="WD_REPEATS_1"/>
    <property type="match status" value="1"/>
</dbReference>
<dbReference type="PROSITE" id="PS50294">
    <property type="entry name" value="WD_REPEATS_REGION"/>
    <property type="match status" value="4"/>
</dbReference>
<dbReference type="SMART" id="SM00320">
    <property type="entry name" value="WD40"/>
    <property type="match status" value="7"/>
</dbReference>
<dbReference type="Pfam" id="PF23627">
    <property type="entry name" value="LisH_WDR26"/>
    <property type="match status" value="1"/>
</dbReference>
<evidence type="ECO:0000259" key="5">
    <source>
        <dbReference type="PROSITE" id="PS50897"/>
    </source>
</evidence>
<dbReference type="InterPro" id="IPR054080">
    <property type="entry name" value="TPR1-like_2nd"/>
</dbReference>
<dbReference type="AlphaFoldDB" id="A0A507C2R4"/>
<keyword evidence="1 3" id="KW-0853">WD repeat</keyword>
<dbReference type="InterPro" id="IPR019775">
    <property type="entry name" value="WD40_repeat_CS"/>
</dbReference>
<dbReference type="PANTHER" id="PTHR22838:SF0">
    <property type="entry name" value="WD REPEAT-CONTAINING PROTEIN 26"/>
    <property type="match status" value="1"/>
</dbReference>
<keyword evidence="2" id="KW-0677">Repeat</keyword>
<evidence type="ECO:0000256" key="1">
    <source>
        <dbReference type="ARBA" id="ARBA00022574"/>
    </source>
</evidence>
<feature type="compositionally biased region" description="Polar residues" evidence="4">
    <location>
        <begin position="52"/>
        <end position="73"/>
    </location>
</feature>
<dbReference type="InterPro" id="IPR015943">
    <property type="entry name" value="WD40/YVTN_repeat-like_dom_sf"/>
</dbReference>
<dbReference type="Pfam" id="PF00400">
    <property type="entry name" value="WD40"/>
    <property type="match status" value="5"/>
</dbReference>
<dbReference type="GO" id="GO:0043161">
    <property type="term" value="P:proteasome-mediated ubiquitin-dependent protein catabolic process"/>
    <property type="evidence" value="ECO:0007669"/>
    <property type="project" value="TreeGrafter"/>
</dbReference>
<dbReference type="CDD" id="cd00200">
    <property type="entry name" value="WD40"/>
    <property type="match status" value="1"/>
</dbReference>
<evidence type="ECO:0000313" key="7">
    <source>
        <dbReference type="Proteomes" id="UP000319731"/>
    </source>
</evidence>
<dbReference type="GO" id="GO:0034657">
    <property type="term" value="C:GID complex"/>
    <property type="evidence" value="ECO:0007669"/>
    <property type="project" value="TreeGrafter"/>
</dbReference>
<gene>
    <name evidence="6" type="ORF">SmJEL517_g03751</name>
</gene>
<evidence type="ECO:0000256" key="4">
    <source>
        <dbReference type="SAM" id="MobiDB-lite"/>
    </source>
</evidence>
<feature type="region of interest" description="Disordered" evidence="4">
    <location>
        <begin position="1"/>
        <end position="136"/>
    </location>
</feature>
<evidence type="ECO:0000256" key="2">
    <source>
        <dbReference type="ARBA" id="ARBA00022737"/>
    </source>
</evidence>
<dbReference type="EMBL" id="QEAO01000021">
    <property type="protein sequence ID" value="TPX33339.1"/>
    <property type="molecule type" value="Genomic_DNA"/>
</dbReference>
<feature type="repeat" description="WD" evidence="3">
    <location>
        <begin position="341"/>
        <end position="382"/>
    </location>
</feature>
<organism evidence="6 7">
    <name type="scientific">Synchytrium microbalum</name>
    <dbReference type="NCBI Taxonomy" id="1806994"/>
    <lineage>
        <taxon>Eukaryota</taxon>
        <taxon>Fungi</taxon>
        <taxon>Fungi incertae sedis</taxon>
        <taxon>Chytridiomycota</taxon>
        <taxon>Chytridiomycota incertae sedis</taxon>
        <taxon>Chytridiomycetes</taxon>
        <taxon>Synchytriales</taxon>
        <taxon>Synchytriaceae</taxon>
        <taxon>Synchytrium</taxon>
    </lineage>
</organism>
<dbReference type="InterPro" id="IPR036322">
    <property type="entry name" value="WD40_repeat_dom_sf"/>
</dbReference>
<dbReference type="SUPFAM" id="SSF50978">
    <property type="entry name" value="WD40 repeat-like"/>
    <property type="match status" value="1"/>
</dbReference>
<evidence type="ECO:0000256" key="3">
    <source>
        <dbReference type="PROSITE-ProRule" id="PRU00221"/>
    </source>
</evidence>
<protein>
    <recommendedName>
        <fullName evidence="5">CTLH domain-containing protein</fullName>
    </recommendedName>
</protein>
<comment type="caution">
    <text evidence="6">The sequence shown here is derived from an EMBL/GenBank/DDBJ whole genome shotgun (WGS) entry which is preliminary data.</text>
</comment>
<dbReference type="PANTHER" id="PTHR22838">
    <property type="entry name" value="WD REPEAT PROTEIN 26-RELATED"/>
    <property type="match status" value="1"/>
</dbReference>
<name>A0A507C2R4_9FUNG</name>
<dbReference type="GeneID" id="42004976"/>